<evidence type="ECO:0000256" key="6">
    <source>
        <dbReference type="ARBA" id="ARBA00023136"/>
    </source>
</evidence>
<reference evidence="9" key="2">
    <citation type="submission" date="2023-02" db="EMBL/GenBank/DDBJ databases">
        <authorList>
            <person name="Sun Q."/>
            <person name="Mori K."/>
        </authorList>
    </citation>
    <scope>NUCLEOTIDE SEQUENCE</scope>
    <source>
        <strain evidence="9">NBRC 112290</strain>
    </source>
</reference>
<dbReference type="InterPro" id="IPR020846">
    <property type="entry name" value="MFS_dom"/>
</dbReference>
<evidence type="ECO:0000256" key="2">
    <source>
        <dbReference type="ARBA" id="ARBA00022448"/>
    </source>
</evidence>
<dbReference type="GO" id="GO:0022857">
    <property type="term" value="F:transmembrane transporter activity"/>
    <property type="evidence" value="ECO:0007669"/>
    <property type="project" value="InterPro"/>
</dbReference>
<dbReference type="Gene3D" id="1.20.1250.20">
    <property type="entry name" value="MFS general substrate transporter like domains"/>
    <property type="match status" value="1"/>
</dbReference>
<gene>
    <name evidence="9" type="ORF">GCM10025875_01500</name>
</gene>
<feature type="transmembrane region" description="Helical" evidence="7">
    <location>
        <begin position="245"/>
        <end position="268"/>
    </location>
</feature>
<dbReference type="InterPro" id="IPR010290">
    <property type="entry name" value="TM_effector"/>
</dbReference>
<dbReference type="RefSeq" id="WP_284248628.1">
    <property type="nucleotide sequence ID" value="NZ_BSUM01000001.1"/>
</dbReference>
<evidence type="ECO:0000313" key="9">
    <source>
        <dbReference type="EMBL" id="GMA30158.1"/>
    </source>
</evidence>
<organism evidence="9 10">
    <name type="scientific">Litorihabitans aurantiacus</name>
    <dbReference type="NCBI Taxonomy" id="1930061"/>
    <lineage>
        <taxon>Bacteria</taxon>
        <taxon>Bacillati</taxon>
        <taxon>Actinomycetota</taxon>
        <taxon>Actinomycetes</taxon>
        <taxon>Micrococcales</taxon>
        <taxon>Beutenbergiaceae</taxon>
        <taxon>Litorihabitans</taxon>
    </lineage>
</organism>
<reference evidence="9" key="1">
    <citation type="journal article" date="2014" name="Int. J. Syst. Evol. Microbiol.">
        <title>Complete genome sequence of Corynebacterium casei LMG S-19264T (=DSM 44701T), isolated from a smear-ripened cheese.</title>
        <authorList>
            <consortium name="US DOE Joint Genome Institute (JGI-PGF)"/>
            <person name="Walter F."/>
            <person name="Albersmeier A."/>
            <person name="Kalinowski J."/>
            <person name="Ruckert C."/>
        </authorList>
    </citation>
    <scope>NUCLEOTIDE SEQUENCE</scope>
    <source>
        <strain evidence="9">NBRC 112290</strain>
    </source>
</reference>
<feature type="transmembrane region" description="Helical" evidence="7">
    <location>
        <begin position="61"/>
        <end position="82"/>
    </location>
</feature>
<accession>A0AA37UN44</accession>
<keyword evidence="2" id="KW-0813">Transport</keyword>
<dbReference type="InterPro" id="IPR036259">
    <property type="entry name" value="MFS_trans_sf"/>
</dbReference>
<dbReference type="PANTHER" id="PTHR23513:SF6">
    <property type="entry name" value="MAJOR FACILITATOR SUPERFAMILY ASSOCIATED DOMAIN-CONTAINING PROTEIN"/>
    <property type="match status" value="1"/>
</dbReference>
<dbReference type="SUPFAM" id="SSF103473">
    <property type="entry name" value="MFS general substrate transporter"/>
    <property type="match status" value="1"/>
</dbReference>
<dbReference type="EMBL" id="BSUM01000001">
    <property type="protein sequence ID" value="GMA30158.1"/>
    <property type="molecule type" value="Genomic_DNA"/>
</dbReference>
<evidence type="ECO:0000256" key="5">
    <source>
        <dbReference type="ARBA" id="ARBA00022989"/>
    </source>
</evidence>
<keyword evidence="10" id="KW-1185">Reference proteome</keyword>
<dbReference type="CDD" id="cd06173">
    <property type="entry name" value="MFS_MefA_like"/>
    <property type="match status" value="1"/>
</dbReference>
<keyword evidence="3" id="KW-1003">Cell membrane</keyword>
<dbReference type="AlphaFoldDB" id="A0AA37UN44"/>
<evidence type="ECO:0000256" key="4">
    <source>
        <dbReference type="ARBA" id="ARBA00022692"/>
    </source>
</evidence>
<dbReference type="PROSITE" id="PS50850">
    <property type="entry name" value="MFS"/>
    <property type="match status" value="1"/>
</dbReference>
<comment type="caution">
    <text evidence="9">The sequence shown here is derived from an EMBL/GenBank/DDBJ whole genome shotgun (WGS) entry which is preliminary data.</text>
</comment>
<feature type="transmembrane region" description="Helical" evidence="7">
    <location>
        <begin position="399"/>
        <end position="417"/>
    </location>
</feature>
<feature type="domain" description="Major facilitator superfamily (MFS) profile" evidence="8">
    <location>
        <begin position="23"/>
        <end position="420"/>
    </location>
</feature>
<dbReference type="Proteomes" id="UP001157161">
    <property type="component" value="Unassembled WGS sequence"/>
</dbReference>
<name>A0AA37UN44_9MICO</name>
<feature type="transmembrane region" description="Helical" evidence="7">
    <location>
        <begin position="376"/>
        <end position="393"/>
    </location>
</feature>
<proteinExistence type="predicted"/>
<evidence type="ECO:0000313" key="10">
    <source>
        <dbReference type="Proteomes" id="UP001157161"/>
    </source>
</evidence>
<keyword evidence="4 7" id="KW-0812">Transmembrane</keyword>
<feature type="transmembrane region" description="Helical" evidence="7">
    <location>
        <begin position="280"/>
        <end position="299"/>
    </location>
</feature>
<sequence length="441" mass="44668">MTAPAATHPGSADRSPRRPLGRPFAAQLGSTSLANLGDGVLVTLVPLVALGLTSSPFQISLLAAATWLPWLLLGITAGVVIDRVDRRRAQIGALLARAVLLAVAALVVATGHLTVPVLVALVLAHGVTEVLADLGASAILPDLVPSDRLAAANGRVLGAQQVANSFLGSPLAGALLVVGAGVGFGVAAALAALAALTLALGLRGRFGRASVPDGAATSATPTTSALAEVREGLAFLVRHRALRPLVLTAGVLNMASTGYFAVFVLWVVGPGSAVGLRESHYPLLLVTLATGAVLGSLLAERAERRFGAVRTMRTTLTATVVLMLVPLVWPAGPAIAVALFVMGLLTTAGNVISMSLRQRLVPRSMLGRVGGAGRTLAYGLMPVGALLGGTVAERWSLEATFVGAVVISLAACTYLAATVRPAGVARLLADAEQPAAAPVPR</sequence>
<evidence type="ECO:0000256" key="1">
    <source>
        <dbReference type="ARBA" id="ARBA00004651"/>
    </source>
</evidence>
<keyword evidence="5 7" id="KW-1133">Transmembrane helix</keyword>
<dbReference type="Pfam" id="PF05977">
    <property type="entry name" value="MFS_3"/>
    <property type="match status" value="1"/>
</dbReference>
<feature type="transmembrane region" description="Helical" evidence="7">
    <location>
        <begin position="335"/>
        <end position="356"/>
    </location>
</feature>
<evidence type="ECO:0000256" key="7">
    <source>
        <dbReference type="SAM" id="Phobius"/>
    </source>
</evidence>
<dbReference type="GO" id="GO:0005886">
    <property type="term" value="C:plasma membrane"/>
    <property type="evidence" value="ECO:0007669"/>
    <property type="project" value="UniProtKB-SubCell"/>
</dbReference>
<feature type="transmembrane region" description="Helical" evidence="7">
    <location>
        <begin position="94"/>
        <end position="124"/>
    </location>
</feature>
<feature type="transmembrane region" description="Helical" evidence="7">
    <location>
        <begin position="311"/>
        <end position="329"/>
    </location>
</feature>
<dbReference type="PANTHER" id="PTHR23513">
    <property type="entry name" value="INTEGRAL MEMBRANE EFFLUX PROTEIN-RELATED"/>
    <property type="match status" value="1"/>
</dbReference>
<evidence type="ECO:0000259" key="8">
    <source>
        <dbReference type="PROSITE" id="PS50850"/>
    </source>
</evidence>
<protein>
    <submittedName>
        <fullName evidence="9">MFS transporter</fullName>
    </submittedName>
</protein>
<feature type="transmembrane region" description="Helical" evidence="7">
    <location>
        <begin position="174"/>
        <end position="200"/>
    </location>
</feature>
<comment type="subcellular location">
    <subcellularLocation>
        <location evidence="1">Cell membrane</location>
        <topology evidence="1">Multi-pass membrane protein</topology>
    </subcellularLocation>
</comment>
<evidence type="ECO:0000256" key="3">
    <source>
        <dbReference type="ARBA" id="ARBA00022475"/>
    </source>
</evidence>
<keyword evidence="6 7" id="KW-0472">Membrane</keyword>